<gene>
    <name evidence="9" type="primary">ileS</name>
    <name evidence="9" type="ORF">Spb1_32100</name>
</gene>
<dbReference type="SUPFAM" id="SSF52374">
    <property type="entry name" value="Nucleotidylyl transferase"/>
    <property type="match status" value="2"/>
</dbReference>
<dbReference type="GO" id="GO:0000049">
    <property type="term" value="F:tRNA binding"/>
    <property type="evidence" value="ECO:0007669"/>
    <property type="project" value="InterPro"/>
</dbReference>
<keyword evidence="5" id="KW-0030">Aminoacyl-tRNA synthetase</keyword>
<name>A0A518GRP5_9PLAN</name>
<dbReference type="EC" id="6.1.1.5" evidence="9"/>
<feature type="domain" description="Aminoacyl-tRNA synthetase class Ia" evidence="7">
    <location>
        <begin position="17"/>
        <end position="146"/>
    </location>
</feature>
<organism evidence="9 10">
    <name type="scientific">Planctopirus ephydatiae</name>
    <dbReference type="NCBI Taxonomy" id="2528019"/>
    <lineage>
        <taxon>Bacteria</taxon>
        <taxon>Pseudomonadati</taxon>
        <taxon>Planctomycetota</taxon>
        <taxon>Planctomycetia</taxon>
        <taxon>Planctomycetales</taxon>
        <taxon>Planctomycetaceae</taxon>
        <taxon>Planctopirus</taxon>
    </lineage>
</organism>
<evidence type="ECO:0000259" key="7">
    <source>
        <dbReference type="Pfam" id="PF00133"/>
    </source>
</evidence>
<feature type="domain" description="Aminoacyl-tRNA synthetase class Ia" evidence="7">
    <location>
        <begin position="178"/>
        <end position="742"/>
    </location>
</feature>
<evidence type="ECO:0000256" key="2">
    <source>
        <dbReference type="ARBA" id="ARBA00022741"/>
    </source>
</evidence>
<dbReference type="InterPro" id="IPR014729">
    <property type="entry name" value="Rossmann-like_a/b/a_fold"/>
</dbReference>
<dbReference type="Pfam" id="PF19302">
    <property type="entry name" value="DUF5915"/>
    <property type="match status" value="1"/>
</dbReference>
<keyword evidence="3" id="KW-0067">ATP-binding</keyword>
<evidence type="ECO:0000313" key="9">
    <source>
        <dbReference type="EMBL" id="QDV31266.1"/>
    </source>
</evidence>
<evidence type="ECO:0000256" key="1">
    <source>
        <dbReference type="ARBA" id="ARBA00022598"/>
    </source>
</evidence>
<dbReference type="InterPro" id="IPR002300">
    <property type="entry name" value="aa-tRNA-synth_Ia"/>
</dbReference>
<evidence type="ECO:0000256" key="5">
    <source>
        <dbReference type="ARBA" id="ARBA00023146"/>
    </source>
</evidence>
<keyword evidence="10" id="KW-1185">Reference proteome</keyword>
<dbReference type="Gene3D" id="1.10.730.10">
    <property type="entry name" value="Isoleucyl-tRNA Synthetase, Domain 1"/>
    <property type="match status" value="1"/>
</dbReference>
<dbReference type="CDD" id="cd07961">
    <property type="entry name" value="Anticodon_Ia_Ile_ABEc"/>
    <property type="match status" value="1"/>
</dbReference>
<dbReference type="SUPFAM" id="SSF50677">
    <property type="entry name" value="ValRS/IleRS/LeuRS editing domain"/>
    <property type="match status" value="1"/>
</dbReference>
<protein>
    <submittedName>
        <fullName evidence="9">Isoleucine--tRNA ligase</fullName>
        <ecNumber evidence="9">6.1.1.5</ecNumber>
    </submittedName>
</protein>
<dbReference type="Gene3D" id="3.40.50.620">
    <property type="entry name" value="HUPs"/>
    <property type="match status" value="2"/>
</dbReference>
<accession>A0A518GRP5</accession>
<evidence type="ECO:0000256" key="4">
    <source>
        <dbReference type="ARBA" id="ARBA00022917"/>
    </source>
</evidence>
<dbReference type="RefSeq" id="WP_145301895.1">
    <property type="nucleotide sequence ID" value="NZ_CP036299.1"/>
</dbReference>
<dbReference type="PANTHER" id="PTHR42780:SF1">
    <property type="entry name" value="ISOLEUCINE--TRNA LIGASE, CYTOPLASMIC"/>
    <property type="match status" value="1"/>
</dbReference>
<dbReference type="OrthoDB" id="9810365at2"/>
<dbReference type="InterPro" id="IPR013155">
    <property type="entry name" value="M/V/L/I-tRNA-synth_anticd-bd"/>
</dbReference>
<evidence type="ECO:0000313" key="10">
    <source>
        <dbReference type="Proteomes" id="UP000315349"/>
    </source>
</evidence>
<evidence type="ECO:0000259" key="8">
    <source>
        <dbReference type="Pfam" id="PF08264"/>
    </source>
</evidence>
<dbReference type="PANTHER" id="PTHR42780">
    <property type="entry name" value="SOLEUCYL-TRNA SYNTHETASE"/>
    <property type="match status" value="1"/>
</dbReference>
<dbReference type="Proteomes" id="UP000315349">
    <property type="component" value="Chromosome"/>
</dbReference>
<keyword evidence="4" id="KW-0648">Protein biosynthesis</keyword>
<dbReference type="AlphaFoldDB" id="A0A518GRP5"/>
<dbReference type="Pfam" id="PF00133">
    <property type="entry name" value="tRNA-synt_1"/>
    <property type="match status" value="2"/>
</dbReference>
<dbReference type="InterPro" id="IPR033709">
    <property type="entry name" value="Anticodon_Ile_ABEc"/>
</dbReference>
<dbReference type="GO" id="GO:0004822">
    <property type="term" value="F:isoleucine-tRNA ligase activity"/>
    <property type="evidence" value="ECO:0007669"/>
    <property type="project" value="UniProtKB-EC"/>
</dbReference>
<keyword evidence="2" id="KW-0547">Nucleotide-binding</keyword>
<sequence length="1184" mass="133246">MFSKVNDAEFITGEHSVLKFWNERHIFQKLRAKNAGKQPWSFLDGPITANNPMGVHHAWGRTYKDSFQRYWAMNGRDLRYQNGFDCQGLWVEVEVEKQLGLGAKSAIEEYGIDKFVQECKRRVLKYAAIQTEQSVRLGYWMEWDSPEELRKLASAIGSEAPVTLTTPKGITETAPAEQLVSRLGNPDWGGSYFTFSTENNETIWTFLKKCFQRGKVYRGHDVMPWSGRGGSAYSQMEVADGRKLTTHRALFVRFPLLDDAGQETNENLLIWTTTPWTLTSNVAAMINPELDYVKLQSKKDGLVYYFAKDNLEFQRLAKEFKEGFGRPEWQWPKGTPKLKTLSQIFKESGGYEILDTVKGEALVGRQYRGPFDELDAQANDGGFPTDERLNGKSGISSHQVIDGGRDFKGSPNVVAGEGTGIVHSAPGCGDVDHQIGLANGLPTIAPLGPDGNFLEGFGHFTGKNAVHPETVQLVIDSLKEKGLLVAEEKYPHIYPFCWRTGDELVFRLVDEWFINMDWRDEIMGVTRQINWLPDSIQGQEREVEWLTNMRDWMISKKRYWGLALPIWVDELTGDFEVIGSLAELKERALDGGEGWNDFQGHTPHKPWIDGVKIRNPKTGNLMTRVEDVGNPWLDAGIVSFSTMGYNTHPDMWKKWYPADLVTECFPGQFRNWFYSLLSMATMMNNSPPFKTLLGHRLVMNEQGQPMHKSDGTAIWFEEAAEQIGVDAMRWMYLQQNPASDLRFGTRHPDEKVTLETVNGPTSTTIDGVPTCKVTSGPADEVRRQVLIPLWNSYAFFVNYARLDEFDPKAAIVPVAERPEIDRWLLSNLQALIQQVRAGFEAFDTPAACAALARFIDDLSNWYIRRNRRRFWRSKDTGDLDKRAAYQTLYETLLTLTKLMAPMTPFLAERMYGNLTSGQPDAPESVHLCDYPTADESLLDASLNRRMSLAQTVVRVAHKLREVADQRVRQPLAELRFATLSSDDLASISSLKDVIADELNVKAVSGFESLGDIVKYTYKPNLKTLGPKYGKLLNAFREELPKLPGNLLESLRRGQTINATVGGEAVTIGPDDVLIGADQAEGWVAGDESGIQVALSTTLTPELVQEGMARDFIRHIQQARKDANLEIQQRITVNYQTSEPIVAGMLKEWSDLISSETLANEITPTSGLSGKPVQVGEAEVIITIK</sequence>
<evidence type="ECO:0000256" key="3">
    <source>
        <dbReference type="ARBA" id="ARBA00022840"/>
    </source>
</evidence>
<proteinExistence type="predicted"/>
<feature type="domain" description="Methionyl/Valyl/Leucyl/Isoleucyl-tRNA synthetase anticodon-binding" evidence="8">
    <location>
        <begin position="821"/>
        <end position="969"/>
    </location>
</feature>
<dbReference type="GO" id="GO:0006428">
    <property type="term" value="P:isoleucyl-tRNA aminoacylation"/>
    <property type="evidence" value="ECO:0007669"/>
    <property type="project" value="TreeGrafter"/>
</dbReference>
<dbReference type="GO" id="GO:0002161">
    <property type="term" value="F:aminoacyl-tRNA deacylase activity"/>
    <property type="evidence" value="ECO:0007669"/>
    <property type="project" value="InterPro"/>
</dbReference>
<keyword evidence="1 9" id="KW-0436">Ligase</keyword>
<dbReference type="Pfam" id="PF08264">
    <property type="entry name" value="Anticodon_1"/>
    <property type="match status" value="1"/>
</dbReference>
<dbReference type="SUPFAM" id="SSF47323">
    <property type="entry name" value="Anticodon-binding domain of a subclass of class I aminoacyl-tRNA synthetases"/>
    <property type="match status" value="2"/>
</dbReference>
<dbReference type="InterPro" id="IPR009080">
    <property type="entry name" value="tRNAsynth_Ia_anticodon-bd"/>
</dbReference>
<comment type="catalytic activity">
    <reaction evidence="6">
        <text>tRNA(Ile) + L-isoleucine + ATP = L-isoleucyl-tRNA(Ile) + AMP + diphosphate</text>
        <dbReference type="Rhea" id="RHEA:11060"/>
        <dbReference type="Rhea" id="RHEA-COMP:9666"/>
        <dbReference type="Rhea" id="RHEA-COMP:9695"/>
        <dbReference type="ChEBI" id="CHEBI:30616"/>
        <dbReference type="ChEBI" id="CHEBI:33019"/>
        <dbReference type="ChEBI" id="CHEBI:58045"/>
        <dbReference type="ChEBI" id="CHEBI:78442"/>
        <dbReference type="ChEBI" id="CHEBI:78528"/>
        <dbReference type="ChEBI" id="CHEBI:456215"/>
        <dbReference type="EC" id="6.1.1.5"/>
    </reaction>
</comment>
<dbReference type="InterPro" id="IPR009008">
    <property type="entry name" value="Val/Leu/Ile-tRNA-synth_edit"/>
</dbReference>
<reference evidence="9 10" key="1">
    <citation type="submission" date="2019-02" db="EMBL/GenBank/DDBJ databases">
        <title>Deep-cultivation of Planctomycetes and their phenomic and genomic characterization uncovers novel biology.</title>
        <authorList>
            <person name="Wiegand S."/>
            <person name="Jogler M."/>
            <person name="Boedeker C."/>
            <person name="Pinto D."/>
            <person name="Vollmers J."/>
            <person name="Rivas-Marin E."/>
            <person name="Kohn T."/>
            <person name="Peeters S.H."/>
            <person name="Heuer A."/>
            <person name="Rast P."/>
            <person name="Oberbeckmann S."/>
            <person name="Bunk B."/>
            <person name="Jeske O."/>
            <person name="Meyerdierks A."/>
            <person name="Storesund J.E."/>
            <person name="Kallscheuer N."/>
            <person name="Luecker S."/>
            <person name="Lage O.M."/>
            <person name="Pohl T."/>
            <person name="Merkel B.J."/>
            <person name="Hornburger P."/>
            <person name="Mueller R.-W."/>
            <person name="Bruemmer F."/>
            <person name="Labrenz M."/>
            <person name="Spormann A.M."/>
            <person name="Op den Camp H."/>
            <person name="Overmann J."/>
            <person name="Amann R."/>
            <person name="Jetten M.S.M."/>
            <person name="Mascher T."/>
            <person name="Medema M.H."/>
            <person name="Devos D.P."/>
            <person name="Kaster A.-K."/>
            <person name="Ovreas L."/>
            <person name="Rohde M."/>
            <person name="Galperin M.Y."/>
            <person name="Jogler C."/>
        </authorList>
    </citation>
    <scope>NUCLEOTIDE SEQUENCE [LARGE SCALE GENOMIC DNA]</scope>
    <source>
        <strain evidence="9 10">Spb1</strain>
    </source>
</reference>
<dbReference type="Gene3D" id="3.90.740.10">
    <property type="entry name" value="Valyl/Leucyl/Isoleucyl-tRNA synthetase, editing domain"/>
    <property type="match status" value="1"/>
</dbReference>
<dbReference type="InterPro" id="IPR023586">
    <property type="entry name" value="Ile-tRNA-ligase_type2"/>
</dbReference>
<dbReference type="KEGG" id="peh:Spb1_32100"/>
<dbReference type="GO" id="GO:0005524">
    <property type="term" value="F:ATP binding"/>
    <property type="evidence" value="ECO:0007669"/>
    <property type="project" value="UniProtKB-KW"/>
</dbReference>
<dbReference type="EMBL" id="CP036299">
    <property type="protein sequence ID" value="QDV31266.1"/>
    <property type="molecule type" value="Genomic_DNA"/>
</dbReference>
<evidence type="ECO:0000256" key="6">
    <source>
        <dbReference type="ARBA" id="ARBA00048359"/>
    </source>
</evidence>